<dbReference type="InterPro" id="IPR036680">
    <property type="entry name" value="SPOR-like_sf"/>
</dbReference>
<dbReference type="Pfam" id="PF05036">
    <property type="entry name" value="SPOR"/>
    <property type="match status" value="1"/>
</dbReference>
<feature type="region of interest" description="Disordered" evidence="1">
    <location>
        <begin position="59"/>
        <end position="88"/>
    </location>
</feature>
<dbReference type="InParanoid" id="A0A0D2JF91"/>
<dbReference type="PANTHER" id="PTHR38687">
    <property type="entry name" value="CELL DIVISION PROTEIN DEDD-RELATED"/>
    <property type="match status" value="1"/>
</dbReference>
<evidence type="ECO:0000256" key="1">
    <source>
        <dbReference type="SAM" id="MobiDB-lite"/>
    </source>
</evidence>
<dbReference type="PROSITE" id="PS51724">
    <property type="entry name" value="SPOR"/>
    <property type="match status" value="1"/>
</dbReference>
<comment type="caution">
    <text evidence="3">The sequence shown here is derived from an EMBL/GenBank/DDBJ whole genome shotgun (WGS) entry which is preliminary data.</text>
</comment>
<proteinExistence type="predicted"/>
<gene>
    <name evidence="3" type="ORF">X474_09120</name>
</gene>
<dbReference type="Proteomes" id="UP000032233">
    <property type="component" value="Unassembled WGS sequence"/>
</dbReference>
<feature type="compositionally biased region" description="Basic and acidic residues" evidence="1">
    <location>
        <begin position="67"/>
        <end position="84"/>
    </location>
</feature>
<dbReference type="GO" id="GO:0032506">
    <property type="term" value="P:cytokinetic process"/>
    <property type="evidence" value="ECO:0007669"/>
    <property type="project" value="TreeGrafter"/>
</dbReference>
<accession>A0A0D2JF91</accession>
<organism evidence="3 4">
    <name type="scientific">Dethiosulfatarculus sandiegensis</name>
    <dbReference type="NCBI Taxonomy" id="1429043"/>
    <lineage>
        <taxon>Bacteria</taxon>
        <taxon>Pseudomonadati</taxon>
        <taxon>Thermodesulfobacteriota</taxon>
        <taxon>Desulfarculia</taxon>
        <taxon>Desulfarculales</taxon>
        <taxon>Desulfarculaceae</taxon>
        <taxon>Dethiosulfatarculus</taxon>
    </lineage>
</organism>
<sequence>MFSIFLICWAFVLGIWVGQGKLATEEQLALWQSWMGKQNKPVKTAGTEPLPPRTLSFYDGVAAGTPPKKETTKPVKKPSSEKQNKGQYTVQVASMKEPAQALSLARKLKEAGHPAYIKKTMVKGVGLRYRVRVGPFDTLDLAQSSVARMKHKYKFAAFITRKEK</sequence>
<dbReference type="InterPro" id="IPR052521">
    <property type="entry name" value="Cell_div_SPOR-domain"/>
</dbReference>
<dbReference type="AlphaFoldDB" id="A0A0D2JF91"/>
<dbReference type="GO" id="GO:0042834">
    <property type="term" value="F:peptidoglycan binding"/>
    <property type="evidence" value="ECO:0007669"/>
    <property type="project" value="InterPro"/>
</dbReference>
<keyword evidence="4" id="KW-1185">Reference proteome</keyword>
<dbReference type="GO" id="GO:0032153">
    <property type="term" value="C:cell division site"/>
    <property type="evidence" value="ECO:0007669"/>
    <property type="project" value="TreeGrafter"/>
</dbReference>
<name>A0A0D2JF91_9BACT</name>
<dbReference type="SUPFAM" id="SSF110997">
    <property type="entry name" value="Sporulation related repeat"/>
    <property type="match status" value="1"/>
</dbReference>
<evidence type="ECO:0000259" key="2">
    <source>
        <dbReference type="PROSITE" id="PS51724"/>
    </source>
</evidence>
<dbReference type="Gene3D" id="3.30.70.1070">
    <property type="entry name" value="Sporulation related repeat"/>
    <property type="match status" value="1"/>
</dbReference>
<evidence type="ECO:0000313" key="4">
    <source>
        <dbReference type="Proteomes" id="UP000032233"/>
    </source>
</evidence>
<dbReference type="InterPro" id="IPR007730">
    <property type="entry name" value="SPOR-like_dom"/>
</dbReference>
<dbReference type="PANTHER" id="PTHR38687:SF1">
    <property type="entry name" value="CELL DIVISION PROTEIN DEDD"/>
    <property type="match status" value="1"/>
</dbReference>
<protein>
    <recommendedName>
        <fullName evidence="2">SPOR domain-containing protein</fullName>
    </recommendedName>
</protein>
<evidence type="ECO:0000313" key="3">
    <source>
        <dbReference type="EMBL" id="KIX14371.1"/>
    </source>
</evidence>
<dbReference type="GO" id="GO:0030428">
    <property type="term" value="C:cell septum"/>
    <property type="evidence" value="ECO:0007669"/>
    <property type="project" value="TreeGrafter"/>
</dbReference>
<dbReference type="EMBL" id="AZAC01000011">
    <property type="protein sequence ID" value="KIX14371.1"/>
    <property type="molecule type" value="Genomic_DNA"/>
</dbReference>
<feature type="domain" description="SPOR" evidence="2">
    <location>
        <begin position="82"/>
        <end position="162"/>
    </location>
</feature>
<reference evidence="3 4" key="1">
    <citation type="submission" date="2013-11" db="EMBL/GenBank/DDBJ databases">
        <title>Metagenomic analysis of a methanogenic consortium involved in long chain n-alkane degradation.</title>
        <authorList>
            <person name="Davidova I.A."/>
            <person name="Callaghan A.V."/>
            <person name="Wawrik B."/>
            <person name="Pruitt S."/>
            <person name="Marks C."/>
            <person name="Duncan K.E."/>
            <person name="Suflita J.M."/>
        </authorList>
    </citation>
    <scope>NUCLEOTIDE SEQUENCE [LARGE SCALE GENOMIC DNA]</scope>
    <source>
        <strain evidence="3 4">SPR</strain>
    </source>
</reference>
<dbReference type="STRING" id="1429043.X474_09120"/>